<dbReference type="GO" id="GO:0046677">
    <property type="term" value="P:response to antibiotic"/>
    <property type="evidence" value="ECO:0007669"/>
    <property type="project" value="UniProtKB-KW"/>
</dbReference>
<dbReference type="EMBL" id="LVHI01000032">
    <property type="protein sequence ID" value="OAK51985.1"/>
    <property type="molecule type" value="Genomic_DNA"/>
</dbReference>
<reference evidence="10 11" key="1">
    <citation type="submission" date="2016-03" db="EMBL/GenBank/DDBJ databases">
        <title>Genome sequence of Rhodococcus kyotonensis KB10.</title>
        <authorList>
            <person name="Jeong H."/>
            <person name="Hong C.E."/>
            <person name="Jo S.H."/>
            <person name="Park J.M."/>
        </authorList>
    </citation>
    <scope>NUCLEOTIDE SEQUENCE [LARGE SCALE GENOMIC DNA]</scope>
    <source>
        <strain evidence="10 11">KB10</strain>
    </source>
</reference>
<keyword evidence="6 8" id="KW-0472">Membrane</keyword>
<name>A0A177Y8Z2_9NOCA</name>
<dbReference type="Proteomes" id="UP000077519">
    <property type="component" value="Unassembled WGS sequence"/>
</dbReference>
<comment type="similarity">
    <text evidence="2">Belongs to the ABC-2 integral membrane protein family.</text>
</comment>
<evidence type="ECO:0000313" key="11">
    <source>
        <dbReference type="Proteomes" id="UP000077519"/>
    </source>
</evidence>
<dbReference type="InterPro" id="IPR051328">
    <property type="entry name" value="T7SS_ABC-Transporter"/>
</dbReference>
<dbReference type="GO" id="GO:0140359">
    <property type="term" value="F:ABC-type transporter activity"/>
    <property type="evidence" value="ECO:0007669"/>
    <property type="project" value="InterPro"/>
</dbReference>
<protein>
    <submittedName>
        <fullName evidence="10">Antibiotic transporter</fullName>
    </submittedName>
</protein>
<dbReference type="PIRSF" id="PIRSF006648">
    <property type="entry name" value="DrrB"/>
    <property type="match status" value="1"/>
</dbReference>
<comment type="subcellular location">
    <subcellularLocation>
        <location evidence="1">Cell membrane</location>
        <topology evidence="1">Multi-pass membrane protein</topology>
    </subcellularLocation>
</comment>
<evidence type="ECO:0000256" key="8">
    <source>
        <dbReference type="SAM" id="Phobius"/>
    </source>
</evidence>
<keyword evidence="4 8" id="KW-0812">Transmembrane</keyword>
<keyword evidence="5 8" id="KW-1133">Transmembrane helix</keyword>
<feature type="transmembrane region" description="Helical" evidence="8">
    <location>
        <begin position="65"/>
        <end position="87"/>
    </location>
</feature>
<keyword evidence="11" id="KW-1185">Reference proteome</keyword>
<feature type="transmembrane region" description="Helical" evidence="8">
    <location>
        <begin position="26"/>
        <end position="45"/>
    </location>
</feature>
<feature type="transmembrane region" description="Helical" evidence="8">
    <location>
        <begin position="232"/>
        <end position="251"/>
    </location>
</feature>
<evidence type="ECO:0000256" key="7">
    <source>
        <dbReference type="ARBA" id="ARBA00023251"/>
    </source>
</evidence>
<comment type="caution">
    <text evidence="10">The sequence shown here is derived from an EMBL/GenBank/DDBJ whole genome shotgun (WGS) entry which is preliminary data.</text>
</comment>
<keyword evidence="7" id="KW-0046">Antibiotic resistance</keyword>
<feature type="transmembrane region" description="Helical" evidence="8">
    <location>
        <begin position="145"/>
        <end position="166"/>
    </location>
</feature>
<dbReference type="RefSeq" id="WP_068429979.1">
    <property type="nucleotide sequence ID" value="NZ_LVHI01000032.1"/>
</dbReference>
<dbReference type="PROSITE" id="PS51012">
    <property type="entry name" value="ABC_TM2"/>
    <property type="match status" value="1"/>
</dbReference>
<dbReference type="AlphaFoldDB" id="A0A177Y8Z2"/>
<evidence type="ECO:0000256" key="3">
    <source>
        <dbReference type="ARBA" id="ARBA00022475"/>
    </source>
</evidence>
<dbReference type="GO" id="GO:0043190">
    <property type="term" value="C:ATP-binding cassette (ABC) transporter complex"/>
    <property type="evidence" value="ECO:0007669"/>
    <property type="project" value="InterPro"/>
</dbReference>
<accession>A0A177Y8Z2</accession>
<feature type="domain" description="ABC transmembrane type-2" evidence="9">
    <location>
        <begin position="27"/>
        <end position="257"/>
    </location>
</feature>
<dbReference type="PANTHER" id="PTHR43077">
    <property type="entry name" value="TRANSPORT PERMEASE YVFS-RELATED"/>
    <property type="match status" value="1"/>
</dbReference>
<evidence type="ECO:0000256" key="4">
    <source>
        <dbReference type="ARBA" id="ARBA00022692"/>
    </source>
</evidence>
<evidence type="ECO:0000256" key="2">
    <source>
        <dbReference type="ARBA" id="ARBA00007783"/>
    </source>
</evidence>
<dbReference type="Pfam" id="PF12698">
    <property type="entry name" value="ABC2_membrane_3"/>
    <property type="match status" value="1"/>
</dbReference>
<dbReference type="PANTHER" id="PTHR43077:SF8">
    <property type="entry name" value="DOXORUBICIN RESISTANCE ABC TRANSPORTER PERMEASE PROTEIN DRRB"/>
    <property type="match status" value="1"/>
</dbReference>
<evidence type="ECO:0000256" key="5">
    <source>
        <dbReference type="ARBA" id="ARBA00022989"/>
    </source>
</evidence>
<proteinExistence type="inferred from homology"/>
<evidence type="ECO:0000313" key="10">
    <source>
        <dbReference type="EMBL" id="OAK51985.1"/>
    </source>
</evidence>
<dbReference type="InterPro" id="IPR013525">
    <property type="entry name" value="ABC2_TM"/>
</dbReference>
<evidence type="ECO:0000259" key="9">
    <source>
        <dbReference type="PROSITE" id="PS51012"/>
    </source>
</evidence>
<evidence type="ECO:0000256" key="1">
    <source>
        <dbReference type="ARBA" id="ARBA00004651"/>
    </source>
</evidence>
<gene>
    <name evidence="10" type="ORF">A3K89_09965</name>
</gene>
<keyword evidence="3" id="KW-1003">Cell membrane</keyword>
<dbReference type="InterPro" id="IPR000412">
    <property type="entry name" value="ABC_2_transport"/>
</dbReference>
<evidence type="ECO:0000256" key="6">
    <source>
        <dbReference type="ARBA" id="ARBA00023136"/>
    </source>
</evidence>
<sequence>MTAPARSSGFQWWVLTSRTLRTSMRAGEFVTALIAPVVFTIGFYLPLQKVISMFGNGVSDFGQFLMPLIALQAIAFTAISAAFLAATDATTGINRRFASMPVSPAVPLSSRVATGLLKCAISSAAALACGHVIGFRFSGSALQTVGFVAFVVVIAVTLIVGADMVGTLSTSPEATTQILVLPQLILGLLSTGFAPIDQFPQWVQPFVRNQPISQFTTALRGLADGTATGSSLLPAVLWLAGMLLLFVPLSLRVNTRRP</sequence>
<organism evidence="10 11">
    <name type="scientific">Rhodococcoides kyotonense</name>
    <dbReference type="NCBI Taxonomy" id="398843"/>
    <lineage>
        <taxon>Bacteria</taxon>
        <taxon>Bacillati</taxon>
        <taxon>Actinomycetota</taxon>
        <taxon>Actinomycetes</taxon>
        <taxon>Mycobacteriales</taxon>
        <taxon>Nocardiaceae</taxon>
        <taxon>Rhodococcoides</taxon>
    </lineage>
</organism>
<dbReference type="InterPro" id="IPR047817">
    <property type="entry name" value="ABC2_TM_bact-type"/>
</dbReference>